<dbReference type="SUPFAM" id="SSF75011">
    <property type="entry name" value="3-carboxy-cis,cis-mucoante lactonizing enzyme"/>
    <property type="match status" value="1"/>
</dbReference>
<dbReference type="EMBL" id="JACHJV010000001">
    <property type="protein sequence ID" value="MBB4922476.1"/>
    <property type="molecule type" value="Genomic_DNA"/>
</dbReference>
<accession>A0A7W7QZ35</accession>
<comment type="similarity">
    <text evidence="1">Belongs to the selenium-binding protein family.</text>
</comment>
<dbReference type="GO" id="GO:0008430">
    <property type="term" value="F:selenium binding"/>
    <property type="evidence" value="ECO:0007669"/>
    <property type="project" value="InterPro"/>
</dbReference>
<gene>
    <name evidence="3" type="ORF">FHR34_001469</name>
</gene>
<evidence type="ECO:0000256" key="1">
    <source>
        <dbReference type="ARBA" id="ARBA00005606"/>
    </source>
</evidence>
<evidence type="ECO:0000313" key="4">
    <source>
        <dbReference type="Proteomes" id="UP000540506"/>
    </source>
</evidence>
<feature type="region of interest" description="Disordered" evidence="2">
    <location>
        <begin position="365"/>
        <end position="384"/>
    </location>
</feature>
<dbReference type="PANTHER" id="PTHR23300:SF0">
    <property type="entry name" value="METHANETHIOL OXIDASE"/>
    <property type="match status" value="1"/>
</dbReference>
<dbReference type="AlphaFoldDB" id="A0A7W7QZ35"/>
<dbReference type="Pfam" id="PF05694">
    <property type="entry name" value="SBP56"/>
    <property type="match status" value="1"/>
</dbReference>
<organism evidence="3 4">
    <name type="scientific">Kitasatospora kifunensis</name>
    <name type="common">Streptomyces kifunensis</name>
    <dbReference type="NCBI Taxonomy" id="58351"/>
    <lineage>
        <taxon>Bacteria</taxon>
        <taxon>Bacillati</taxon>
        <taxon>Actinomycetota</taxon>
        <taxon>Actinomycetes</taxon>
        <taxon>Kitasatosporales</taxon>
        <taxon>Streptomycetaceae</taxon>
        <taxon>Kitasatospora</taxon>
    </lineage>
</organism>
<keyword evidence="4" id="KW-1185">Reference proteome</keyword>
<dbReference type="InterPro" id="IPR008826">
    <property type="entry name" value="Se-bd"/>
</dbReference>
<reference evidence="3 4" key="1">
    <citation type="submission" date="2020-08" db="EMBL/GenBank/DDBJ databases">
        <title>Sequencing the genomes of 1000 actinobacteria strains.</title>
        <authorList>
            <person name="Klenk H.-P."/>
        </authorList>
    </citation>
    <scope>NUCLEOTIDE SEQUENCE [LARGE SCALE GENOMIC DNA]</scope>
    <source>
        <strain evidence="3 4">DSM 41654</strain>
    </source>
</reference>
<protein>
    <submittedName>
        <fullName evidence="3">Selenium-binding protein 1</fullName>
    </submittedName>
</protein>
<evidence type="ECO:0000313" key="3">
    <source>
        <dbReference type="EMBL" id="MBB4922476.1"/>
    </source>
</evidence>
<dbReference type="RefSeq" id="WP_184934643.1">
    <property type="nucleotide sequence ID" value="NZ_JACHJV010000001.1"/>
</dbReference>
<comment type="caution">
    <text evidence="3">The sequence shown here is derived from an EMBL/GenBank/DDBJ whole genome shotgun (WGS) entry which is preliminary data.</text>
</comment>
<evidence type="ECO:0000256" key="2">
    <source>
        <dbReference type="SAM" id="MobiDB-lite"/>
    </source>
</evidence>
<proteinExistence type="inferred from homology"/>
<dbReference type="PANTHER" id="PTHR23300">
    <property type="entry name" value="METHANETHIOL OXIDASE"/>
    <property type="match status" value="1"/>
</dbReference>
<sequence length="467" mass="51343">MSETPADRSLYRTPADAIAAPPEKLAYVAGFDRTARRPDALITVDTDPESASYGRAVNFTDMPGLGDELHHFGWNACSSALAHACHQNPERRYLLLPGLRSSRLHVLDTRPDPVRPRLVKTISAEELAAKAGYSRPHTLHCGPDGVFLSCLGGAGGAEGPGGVALLDHTTFEVLRAWESDRGPQHLAYDVWWHLHAGIGITSEWGTPSMIDDGVVPELLLGRGYGHALHFWELDSGRHLQRIDLGDEHQMVLELRPAHDPEQQWGFVGVVTNVLDLAASVWLWYRDGTRFAVRKVIEVPAEPAKTENLPPALQPFGAVPPLVTDINLSVDDRWLYVSAWGTGELLQYDVADPFNPRLTASVRLGGVTDRSPHPSAPGTPLTGGPQMVELSRDGKRLYLTNSLYGSWDDQFYPDGIDPWMIKLDADTDAGGLTVDPRFFPHGEDFRGLRVHQTHLHGGDASSDSYCFR</sequence>
<dbReference type="Proteomes" id="UP000540506">
    <property type="component" value="Unassembled WGS sequence"/>
</dbReference>
<name>A0A7W7QZ35_KITKI</name>